<evidence type="ECO:0000256" key="6">
    <source>
        <dbReference type="SAM" id="SignalP"/>
    </source>
</evidence>
<organism evidence="8 9">
    <name type="scientific">Dromaius novaehollandiae</name>
    <name type="common">Emu</name>
    <dbReference type="NCBI Taxonomy" id="8790"/>
    <lineage>
        <taxon>Eukaryota</taxon>
        <taxon>Metazoa</taxon>
        <taxon>Chordata</taxon>
        <taxon>Craniata</taxon>
        <taxon>Vertebrata</taxon>
        <taxon>Euteleostomi</taxon>
        <taxon>Archelosauria</taxon>
        <taxon>Archosauria</taxon>
        <taxon>Dinosauria</taxon>
        <taxon>Saurischia</taxon>
        <taxon>Theropoda</taxon>
        <taxon>Coelurosauria</taxon>
        <taxon>Aves</taxon>
        <taxon>Palaeognathae</taxon>
        <taxon>Casuariiformes</taxon>
        <taxon>Dromaiidae</taxon>
        <taxon>Dromaius</taxon>
    </lineage>
</organism>
<evidence type="ECO:0000256" key="4">
    <source>
        <dbReference type="ARBA" id="ARBA00023136"/>
    </source>
</evidence>
<dbReference type="PANTHER" id="PTHR16983">
    <property type="entry name" value="UPAR/LY6 DOMAIN-CONTAINING PROTEIN"/>
    <property type="match status" value="1"/>
</dbReference>
<dbReference type="FunFam" id="2.10.60.10:FF:000003">
    <property type="entry name" value="lymphocyte antigen 6E isoform X1"/>
    <property type="match status" value="1"/>
</dbReference>
<evidence type="ECO:0000259" key="7">
    <source>
        <dbReference type="SMART" id="SM00134"/>
    </source>
</evidence>
<evidence type="ECO:0000256" key="1">
    <source>
        <dbReference type="ARBA" id="ARBA00004236"/>
    </source>
</evidence>
<protein>
    <recommendedName>
        <fullName evidence="7">UPAR/Ly6 domain-containing protein</fullName>
    </recommendedName>
</protein>
<dbReference type="GO" id="GO:0030154">
    <property type="term" value="P:cell differentiation"/>
    <property type="evidence" value="ECO:0007669"/>
    <property type="project" value="UniProtKB-ARBA"/>
</dbReference>
<dbReference type="Gene3D" id="2.10.60.10">
    <property type="entry name" value="CD59"/>
    <property type="match status" value="1"/>
</dbReference>
<dbReference type="Pfam" id="PF00087">
    <property type="entry name" value="Toxin_TOLIP"/>
    <property type="match status" value="1"/>
</dbReference>
<dbReference type="PANTHER" id="PTHR16983:SF16">
    <property type="entry name" value="UPAR_LY6 DOMAIN-CONTAINING PROTEIN"/>
    <property type="match status" value="1"/>
</dbReference>
<feature type="signal peptide" evidence="6">
    <location>
        <begin position="1"/>
        <end position="21"/>
    </location>
</feature>
<evidence type="ECO:0000256" key="2">
    <source>
        <dbReference type="ARBA" id="ARBA00022475"/>
    </source>
</evidence>
<dbReference type="SUPFAM" id="SSF57302">
    <property type="entry name" value="Snake toxin-like"/>
    <property type="match status" value="1"/>
</dbReference>
<dbReference type="GO" id="GO:0005886">
    <property type="term" value="C:plasma membrane"/>
    <property type="evidence" value="ECO:0007669"/>
    <property type="project" value="UniProtKB-SubCell"/>
</dbReference>
<dbReference type="AlphaFoldDB" id="A0A8C4KY00"/>
<proteinExistence type="predicted"/>
<dbReference type="SMART" id="SM00134">
    <property type="entry name" value="LU"/>
    <property type="match status" value="1"/>
</dbReference>
<name>A0A8C4KY00_DRONO</name>
<dbReference type="Ensembl" id="ENSDNVT00000033126.1">
    <property type="protein sequence ID" value="ENSDNVP00000027443.1"/>
    <property type="gene ID" value="ENSDNVG00000019057.1"/>
</dbReference>
<dbReference type="InterPro" id="IPR035076">
    <property type="entry name" value="Toxin/TOLIP"/>
</dbReference>
<keyword evidence="5" id="KW-0325">Glycoprotein</keyword>
<dbReference type="Proteomes" id="UP000694423">
    <property type="component" value="Unplaced"/>
</dbReference>
<evidence type="ECO:0000313" key="8">
    <source>
        <dbReference type="Ensembl" id="ENSDNVP00000027443.1"/>
    </source>
</evidence>
<accession>A0A8C4KY00</accession>
<reference evidence="8" key="2">
    <citation type="submission" date="2025-09" db="UniProtKB">
        <authorList>
            <consortium name="Ensembl"/>
        </authorList>
    </citation>
    <scope>IDENTIFICATION</scope>
</reference>
<evidence type="ECO:0000313" key="9">
    <source>
        <dbReference type="Proteomes" id="UP000694423"/>
    </source>
</evidence>
<keyword evidence="2" id="KW-1003">Cell membrane</keyword>
<feature type="chain" id="PRO_5034736602" description="UPAR/Ly6 domain-containing protein" evidence="6">
    <location>
        <begin position="22"/>
        <end position="131"/>
    </location>
</feature>
<dbReference type="InterPro" id="IPR051110">
    <property type="entry name" value="Ly-6/neurotoxin-like_GPI-ap"/>
</dbReference>
<dbReference type="InterPro" id="IPR016054">
    <property type="entry name" value="LY6_UPA_recep-like"/>
</dbReference>
<dbReference type="InterPro" id="IPR045860">
    <property type="entry name" value="Snake_toxin-like_sf"/>
</dbReference>
<keyword evidence="9" id="KW-1185">Reference proteome</keyword>
<comment type="subcellular location">
    <subcellularLocation>
        <location evidence="1">Cell membrane</location>
    </subcellularLocation>
</comment>
<keyword evidence="3 6" id="KW-0732">Signal</keyword>
<reference evidence="8" key="1">
    <citation type="submission" date="2025-08" db="UniProtKB">
        <authorList>
            <consortium name="Ensembl"/>
        </authorList>
    </citation>
    <scope>IDENTIFICATION</scope>
</reference>
<sequence length="131" mass="13912">MENALASLWALLLVFLFPSAAQSLRCYTCKEPTDISLCKTETLCPMKAKACTTTLLSVDSGYPFFGNITVIRSCAENCTASGGIGANRPMSCCYTDLCNDDSSNSSPGLKTSYAALSVTALVLVMLFKPAL</sequence>
<keyword evidence="4" id="KW-0472">Membrane</keyword>
<evidence type="ECO:0000256" key="3">
    <source>
        <dbReference type="ARBA" id="ARBA00022729"/>
    </source>
</evidence>
<feature type="domain" description="UPAR/Ly6" evidence="7">
    <location>
        <begin position="24"/>
        <end position="112"/>
    </location>
</feature>
<evidence type="ECO:0000256" key="5">
    <source>
        <dbReference type="ARBA" id="ARBA00023180"/>
    </source>
</evidence>